<dbReference type="SMART" id="SM00448">
    <property type="entry name" value="REC"/>
    <property type="match status" value="1"/>
</dbReference>
<evidence type="ECO:0000259" key="6">
    <source>
        <dbReference type="PROSITE" id="PS50043"/>
    </source>
</evidence>
<dbReference type="CDD" id="cd17535">
    <property type="entry name" value="REC_NarL-like"/>
    <property type="match status" value="1"/>
</dbReference>
<dbReference type="InterPro" id="IPR000792">
    <property type="entry name" value="Tscrpt_reg_LuxR_C"/>
</dbReference>
<evidence type="ECO:0000256" key="5">
    <source>
        <dbReference type="PROSITE-ProRule" id="PRU00169"/>
    </source>
</evidence>
<dbReference type="PANTHER" id="PTHR43214">
    <property type="entry name" value="TWO-COMPONENT RESPONSE REGULATOR"/>
    <property type="match status" value="1"/>
</dbReference>
<evidence type="ECO:0000313" key="8">
    <source>
        <dbReference type="EMBL" id="MFC0545852.1"/>
    </source>
</evidence>
<dbReference type="Gene3D" id="3.40.50.2300">
    <property type="match status" value="1"/>
</dbReference>
<evidence type="ECO:0000259" key="7">
    <source>
        <dbReference type="PROSITE" id="PS50110"/>
    </source>
</evidence>
<gene>
    <name evidence="8" type="ORF">ACFFH7_30350</name>
</gene>
<dbReference type="CDD" id="cd06170">
    <property type="entry name" value="LuxR_C_like"/>
    <property type="match status" value="1"/>
</dbReference>
<dbReference type="SUPFAM" id="SSF46894">
    <property type="entry name" value="C-terminal effector domain of the bipartite response regulators"/>
    <property type="match status" value="1"/>
</dbReference>
<evidence type="ECO:0000256" key="2">
    <source>
        <dbReference type="ARBA" id="ARBA00023015"/>
    </source>
</evidence>
<dbReference type="Pfam" id="PF00072">
    <property type="entry name" value="Response_reg"/>
    <property type="match status" value="1"/>
</dbReference>
<evidence type="ECO:0000313" key="9">
    <source>
        <dbReference type="Proteomes" id="UP001589810"/>
    </source>
</evidence>
<keyword evidence="3" id="KW-0238">DNA-binding</keyword>
<dbReference type="Pfam" id="PF00196">
    <property type="entry name" value="GerE"/>
    <property type="match status" value="1"/>
</dbReference>
<keyword evidence="1 5" id="KW-0597">Phosphoprotein</keyword>
<name>A0ABV6N060_9PSEU</name>
<dbReference type="InterPro" id="IPR001789">
    <property type="entry name" value="Sig_transdc_resp-reg_receiver"/>
</dbReference>
<feature type="modified residue" description="4-aspartylphosphate" evidence="5">
    <location>
        <position position="72"/>
    </location>
</feature>
<comment type="caution">
    <text evidence="8">The sequence shown here is derived from an EMBL/GenBank/DDBJ whole genome shotgun (WGS) entry which is preliminary data.</text>
</comment>
<dbReference type="InterPro" id="IPR058245">
    <property type="entry name" value="NreC/VraR/RcsB-like_REC"/>
</dbReference>
<protein>
    <submittedName>
        <fullName evidence="8">LuxR C-terminal-related transcriptional regulator</fullName>
    </submittedName>
</protein>
<dbReference type="PROSITE" id="PS50043">
    <property type="entry name" value="HTH_LUXR_2"/>
    <property type="match status" value="1"/>
</dbReference>
<reference evidence="8 9" key="1">
    <citation type="submission" date="2024-09" db="EMBL/GenBank/DDBJ databases">
        <authorList>
            <person name="Sun Q."/>
            <person name="Mori K."/>
        </authorList>
    </citation>
    <scope>NUCLEOTIDE SEQUENCE [LARGE SCALE GENOMIC DNA]</scope>
    <source>
        <strain evidence="8 9">TBRC 1432</strain>
    </source>
</reference>
<feature type="domain" description="HTH luxR-type" evidence="6">
    <location>
        <begin position="158"/>
        <end position="223"/>
    </location>
</feature>
<dbReference type="PROSITE" id="PS50110">
    <property type="entry name" value="RESPONSE_REGULATORY"/>
    <property type="match status" value="1"/>
</dbReference>
<dbReference type="PANTHER" id="PTHR43214:SF24">
    <property type="entry name" value="TRANSCRIPTIONAL REGULATORY PROTEIN NARL-RELATED"/>
    <property type="match status" value="1"/>
</dbReference>
<evidence type="ECO:0000256" key="1">
    <source>
        <dbReference type="ARBA" id="ARBA00022553"/>
    </source>
</evidence>
<dbReference type="InterPro" id="IPR016032">
    <property type="entry name" value="Sig_transdc_resp-reg_C-effctor"/>
</dbReference>
<dbReference type="SMART" id="SM00421">
    <property type="entry name" value="HTH_LUXR"/>
    <property type="match status" value="1"/>
</dbReference>
<evidence type="ECO:0000256" key="4">
    <source>
        <dbReference type="ARBA" id="ARBA00023163"/>
    </source>
</evidence>
<keyword evidence="2" id="KW-0805">Transcription regulation</keyword>
<dbReference type="InterPro" id="IPR039420">
    <property type="entry name" value="WalR-like"/>
</dbReference>
<accession>A0ABV6N060</accession>
<feature type="domain" description="Response regulatory" evidence="7">
    <location>
        <begin position="24"/>
        <end position="133"/>
    </location>
</feature>
<organism evidence="8 9">
    <name type="scientific">Kutzneria chonburiensis</name>
    <dbReference type="NCBI Taxonomy" id="1483604"/>
    <lineage>
        <taxon>Bacteria</taxon>
        <taxon>Bacillati</taxon>
        <taxon>Actinomycetota</taxon>
        <taxon>Actinomycetes</taxon>
        <taxon>Pseudonocardiales</taxon>
        <taxon>Pseudonocardiaceae</taxon>
        <taxon>Kutzneria</taxon>
    </lineage>
</organism>
<dbReference type="InterPro" id="IPR011006">
    <property type="entry name" value="CheY-like_superfamily"/>
</dbReference>
<dbReference type="PROSITE" id="PS00622">
    <property type="entry name" value="HTH_LUXR_1"/>
    <property type="match status" value="1"/>
</dbReference>
<keyword evidence="9" id="KW-1185">Reference proteome</keyword>
<sequence>MSNVAAAGAVLTLPARRAVTDAVSVVVASGEPVVRLGLRVLCGDFDVVGEASCARDAVREVLLHRPDVLVLDLADSDAVLTELRRSARHVAVLALTSSDDDDSLRAALRSGVRGYLHKDAGRDEIVRAIAGVAAGEMIFGRAAADRLLGLVGRPLSVATTPFPGLTGREREVLNLVAAGLSNQLIARQLRLSPKTVSNHLSAIFAKLRTGSRAEAIVLAREAGLGTMQA</sequence>
<dbReference type="Proteomes" id="UP001589810">
    <property type="component" value="Unassembled WGS sequence"/>
</dbReference>
<proteinExistence type="predicted"/>
<keyword evidence="4" id="KW-0804">Transcription</keyword>
<evidence type="ECO:0000256" key="3">
    <source>
        <dbReference type="ARBA" id="ARBA00023125"/>
    </source>
</evidence>
<dbReference type="EMBL" id="JBHLUD010000010">
    <property type="protein sequence ID" value="MFC0545852.1"/>
    <property type="molecule type" value="Genomic_DNA"/>
</dbReference>
<dbReference type="RefSeq" id="WP_273943610.1">
    <property type="nucleotide sequence ID" value="NZ_CP097263.1"/>
</dbReference>
<dbReference type="SUPFAM" id="SSF52172">
    <property type="entry name" value="CheY-like"/>
    <property type="match status" value="1"/>
</dbReference>
<dbReference type="PRINTS" id="PR00038">
    <property type="entry name" value="HTHLUXR"/>
</dbReference>